<keyword evidence="2" id="KW-0460">Magnesium</keyword>
<dbReference type="HAMAP" id="MF_01375">
    <property type="entry name" value="PhnX"/>
    <property type="match status" value="1"/>
</dbReference>
<dbReference type="GO" id="GO:0050194">
    <property type="term" value="F:phosphonoacetaldehyde hydrolase activity"/>
    <property type="evidence" value="ECO:0007669"/>
    <property type="project" value="UniProtKB-UniRule"/>
</dbReference>
<organism evidence="3 4">
    <name type="scientific">Gluconacetobacter tumulisoli</name>
    <dbReference type="NCBI Taxonomy" id="1286189"/>
    <lineage>
        <taxon>Bacteria</taxon>
        <taxon>Pseudomonadati</taxon>
        <taxon>Pseudomonadota</taxon>
        <taxon>Alphaproteobacteria</taxon>
        <taxon>Acetobacterales</taxon>
        <taxon>Acetobacteraceae</taxon>
        <taxon>Gluconacetobacter</taxon>
    </lineage>
</organism>
<dbReference type="SUPFAM" id="SSF56784">
    <property type="entry name" value="HAD-like"/>
    <property type="match status" value="1"/>
</dbReference>
<dbReference type="Proteomes" id="UP000578030">
    <property type="component" value="Unassembled WGS sequence"/>
</dbReference>
<dbReference type="NCBIfam" id="TIGR01422">
    <property type="entry name" value="phosphonatase"/>
    <property type="match status" value="1"/>
</dbReference>
<dbReference type="GO" id="GO:0008967">
    <property type="term" value="F:phosphoglycolate phosphatase activity"/>
    <property type="evidence" value="ECO:0007669"/>
    <property type="project" value="TreeGrafter"/>
</dbReference>
<dbReference type="NCBIfam" id="TIGR01509">
    <property type="entry name" value="HAD-SF-IA-v3"/>
    <property type="match status" value="1"/>
</dbReference>
<reference evidence="3 4" key="1">
    <citation type="submission" date="2020-04" db="EMBL/GenBank/DDBJ databases">
        <title>Description of novel Gluconacetobacter.</title>
        <authorList>
            <person name="Sombolestani A."/>
        </authorList>
    </citation>
    <scope>NUCLEOTIDE SEQUENCE [LARGE SCALE GENOMIC DNA]</scope>
    <source>
        <strain evidence="3 4">LMG 27802</strain>
    </source>
</reference>
<feature type="active site" description="Nucleophile" evidence="2">
    <location>
        <position position="10"/>
    </location>
</feature>
<dbReference type="Pfam" id="PF00702">
    <property type="entry name" value="Hydrolase"/>
    <property type="match status" value="1"/>
</dbReference>
<comment type="caution">
    <text evidence="3">The sequence shown here is derived from an EMBL/GenBank/DDBJ whole genome shotgun (WGS) entry which is preliminary data.</text>
</comment>
<comment type="similarity">
    <text evidence="2">Belongs to the HAD-like hydrolase superfamily. PhnX family.</text>
</comment>
<feature type="binding site" evidence="2">
    <location>
        <position position="184"/>
    </location>
    <ligand>
        <name>Mg(2+)</name>
        <dbReference type="ChEBI" id="CHEBI:18420"/>
    </ligand>
</feature>
<dbReference type="Gene3D" id="1.10.150.240">
    <property type="entry name" value="Putative phosphatase, domain 2"/>
    <property type="match status" value="1"/>
</dbReference>
<dbReference type="SFLD" id="SFLDS00003">
    <property type="entry name" value="Haloacid_Dehalogenase"/>
    <property type="match status" value="1"/>
</dbReference>
<dbReference type="InterPro" id="IPR050155">
    <property type="entry name" value="HAD-like_hydrolase_sf"/>
</dbReference>
<dbReference type="InterPro" id="IPR023214">
    <property type="entry name" value="HAD_sf"/>
</dbReference>
<evidence type="ECO:0000313" key="3">
    <source>
        <dbReference type="EMBL" id="MBB2200578.1"/>
    </source>
</evidence>
<comment type="cofactor">
    <cofactor evidence="2">
        <name>Mg(2+)</name>
        <dbReference type="ChEBI" id="CHEBI:18420"/>
    </cofactor>
    <text evidence="2">Binds 1 Mg(2+) ion per subunit.</text>
</comment>
<dbReference type="InterPro" id="IPR006439">
    <property type="entry name" value="HAD-SF_hydro_IA"/>
</dbReference>
<dbReference type="EC" id="3.11.1.1" evidence="2"/>
<keyword evidence="1 2" id="KW-0704">Schiff base</keyword>
<dbReference type="InterPro" id="IPR023198">
    <property type="entry name" value="PGP-like_dom2"/>
</dbReference>
<dbReference type="InterPro" id="IPR036412">
    <property type="entry name" value="HAD-like_sf"/>
</dbReference>
<dbReference type="GO" id="GO:0006281">
    <property type="term" value="P:DNA repair"/>
    <property type="evidence" value="ECO:0007669"/>
    <property type="project" value="TreeGrafter"/>
</dbReference>
<sequence>MAHLRAVVFDWAGTVIDYGSCAPMGAFVETFAAFGVEISIAEARVPMGMAKRPHIAALLAQPRIRAAWTARHGTPPGEAEIDALYAMFLPRNVAAARRYATLIPGAADVVARLRAMGLRIGSTTGYTHEIMAEIIPLARAQGFAADCVVCTGDTPQGRPSPMMMWRAMIDLDVWPASRVVKVDDTGVGIGEGLAAGAWTVGVAVSGNSFGCTEDEIRAMDAAEFADRRARAHDTLRTAGAHAVIDSVADLLPVIRAFDAAGARGEAPGEA</sequence>
<keyword evidence="4" id="KW-1185">Reference proteome</keyword>
<keyword evidence="2 3" id="KW-0378">Hydrolase</keyword>
<evidence type="ECO:0000313" key="4">
    <source>
        <dbReference type="Proteomes" id="UP000578030"/>
    </source>
</evidence>
<feature type="binding site" evidence="2">
    <location>
        <position position="10"/>
    </location>
    <ligand>
        <name>Mg(2+)</name>
        <dbReference type="ChEBI" id="CHEBI:18420"/>
    </ligand>
</feature>
<dbReference type="InterPro" id="IPR006323">
    <property type="entry name" value="Phosphonoacetald_hydro"/>
</dbReference>
<dbReference type="EMBL" id="JABEQM010000002">
    <property type="protein sequence ID" value="MBB2200578.1"/>
    <property type="molecule type" value="Genomic_DNA"/>
</dbReference>
<evidence type="ECO:0000256" key="1">
    <source>
        <dbReference type="ARBA" id="ARBA00023270"/>
    </source>
</evidence>
<dbReference type="Gene3D" id="3.40.50.1000">
    <property type="entry name" value="HAD superfamily/HAD-like"/>
    <property type="match status" value="1"/>
</dbReference>
<proteinExistence type="inferred from homology"/>
<keyword evidence="2" id="KW-0479">Metal-binding</keyword>
<dbReference type="GO" id="GO:0019700">
    <property type="term" value="P:organic phosphonate catabolic process"/>
    <property type="evidence" value="ECO:0007669"/>
    <property type="project" value="InterPro"/>
</dbReference>
<dbReference type="PANTHER" id="PTHR43434:SF19">
    <property type="entry name" value="PHOSPHONOACETALDEHYDE HYDROLASE"/>
    <property type="match status" value="1"/>
</dbReference>
<evidence type="ECO:0000256" key="2">
    <source>
        <dbReference type="HAMAP-Rule" id="MF_01375"/>
    </source>
</evidence>
<comment type="function">
    <text evidence="2">Involved in phosphonate degradation.</text>
</comment>
<feature type="binding site" evidence="2">
    <location>
        <position position="12"/>
    </location>
    <ligand>
        <name>Mg(2+)</name>
        <dbReference type="ChEBI" id="CHEBI:18420"/>
    </ligand>
</feature>
<dbReference type="SFLD" id="SFLDG01129">
    <property type="entry name" value="C1.5:_HAD__Beta-PGM__Phosphata"/>
    <property type="match status" value="1"/>
</dbReference>
<dbReference type="PANTHER" id="PTHR43434">
    <property type="entry name" value="PHOSPHOGLYCOLATE PHOSPHATASE"/>
    <property type="match status" value="1"/>
</dbReference>
<comment type="catalytic activity">
    <reaction evidence="2">
        <text>phosphonoacetaldehyde + H2O = acetaldehyde + phosphate + H(+)</text>
        <dbReference type="Rhea" id="RHEA:18905"/>
        <dbReference type="ChEBI" id="CHEBI:15343"/>
        <dbReference type="ChEBI" id="CHEBI:15377"/>
        <dbReference type="ChEBI" id="CHEBI:15378"/>
        <dbReference type="ChEBI" id="CHEBI:43474"/>
        <dbReference type="ChEBI" id="CHEBI:58383"/>
        <dbReference type="EC" id="3.11.1.1"/>
    </reaction>
</comment>
<dbReference type="GO" id="GO:0005829">
    <property type="term" value="C:cytosol"/>
    <property type="evidence" value="ECO:0007669"/>
    <property type="project" value="TreeGrafter"/>
</dbReference>
<gene>
    <name evidence="2" type="primary">phnX</name>
    <name evidence="3" type="ORF">HLH28_03115</name>
</gene>
<name>A0A7W4K552_9PROT</name>
<comment type="subunit">
    <text evidence="2">Homodimer.</text>
</comment>
<feature type="active site" description="Schiff-base intermediate with substrate" evidence="2">
    <location>
        <position position="51"/>
    </location>
</feature>
<dbReference type="AlphaFoldDB" id="A0A7W4K552"/>
<accession>A0A7W4K552</accession>
<protein>
    <recommendedName>
        <fullName evidence="2">Phosphonoacetaldehyde hydrolase</fullName>
        <shortName evidence="2">Phosphonatase</shortName>
        <ecNumber evidence="2">3.11.1.1</ecNumber>
    </recommendedName>
    <alternativeName>
        <fullName evidence="2">Phosphonoacetaldehyde phosphonohydrolase</fullName>
    </alternativeName>
</protein>
<dbReference type="GO" id="GO:0000287">
    <property type="term" value="F:magnesium ion binding"/>
    <property type="evidence" value="ECO:0007669"/>
    <property type="project" value="UniProtKB-UniRule"/>
</dbReference>